<feature type="signal peptide" evidence="1">
    <location>
        <begin position="1"/>
        <end position="15"/>
    </location>
</feature>
<name>A0A9P7Z693_9HELO</name>
<keyword evidence="1" id="KW-0732">Signal</keyword>
<organism evidence="2 3">
    <name type="scientific">Calycina marina</name>
    <dbReference type="NCBI Taxonomy" id="1763456"/>
    <lineage>
        <taxon>Eukaryota</taxon>
        <taxon>Fungi</taxon>
        <taxon>Dikarya</taxon>
        <taxon>Ascomycota</taxon>
        <taxon>Pezizomycotina</taxon>
        <taxon>Leotiomycetes</taxon>
        <taxon>Helotiales</taxon>
        <taxon>Pezizellaceae</taxon>
        <taxon>Calycina</taxon>
    </lineage>
</organism>
<dbReference type="AlphaFoldDB" id="A0A9P7Z693"/>
<feature type="chain" id="PRO_5040207649" evidence="1">
    <location>
        <begin position="16"/>
        <end position="96"/>
    </location>
</feature>
<dbReference type="EMBL" id="MU253827">
    <property type="protein sequence ID" value="KAG9245882.1"/>
    <property type="molecule type" value="Genomic_DNA"/>
</dbReference>
<protein>
    <submittedName>
        <fullName evidence="2">Uncharacterized protein</fullName>
    </submittedName>
</protein>
<gene>
    <name evidence="2" type="ORF">BJ878DRAFT_499624</name>
</gene>
<reference evidence="2" key="1">
    <citation type="journal article" date="2021" name="IMA Fungus">
        <title>Genomic characterization of three marine fungi, including Emericellopsis atlantica sp. nov. with signatures of a generalist lifestyle and marine biomass degradation.</title>
        <authorList>
            <person name="Hagestad O.C."/>
            <person name="Hou L."/>
            <person name="Andersen J.H."/>
            <person name="Hansen E.H."/>
            <person name="Altermark B."/>
            <person name="Li C."/>
            <person name="Kuhnert E."/>
            <person name="Cox R.J."/>
            <person name="Crous P.W."/>
            <person name="Spatafora J.W."/>
            <person name="Lail K."/>
            <person name="Amirebrahimi M."/>
            <person name="Lipzen A."/>
            <person name="Pangilinan J."/>
            <person name="Andreopoulos W."/>
            <person name="Hayes R.D."/>
            <person name="Ng V."/>
            <person name="Grigoriev I.V."/>
            <person name="Jackson S.A."/>
            <person name="Sutton T.D.S."/>
            <person name="Dobson A.D.W."/>
            <person name="Rama T."/>
        </authorList>
    </citation>
    <scope>NUCLEOTIDE SEQUENCE</scope>
    <source>
        <strain evidence="2">TRa3180A</strain>
    </source>
</reference>
<evidence type="ECO:0000256" key="1">
    <source>
        <dbReference type="SAM" id="SignalP"/>
    </source>
</evidence>
<sequence>MSIFAWVELVSSLFATRCLRQLYTALKKEGGCCLPELAKYIRHAVADMDHQYRSIQTARQDLIRYEMFRSDGESLVPVEALDCEDGVEFYMELCRL</sequence>
<accession>A0A9P7Z693</accession>
<evidence type="ECO:0000313" key="3">
    <source>
        <dbReference type="Proteomes" id="UP000887226"/>
    </source>
</evidence>
<evidence type="ECO:0000313" key="2">
    <source>
        <dbReference type="EMBL" id="KAG9245882.1"/>
    </source>
</evidence>
<keyword evidence="3" id="KW-1185">Reference proteome</keyword>
<proteinExistence type="predicted"/>
<comment type="caution">
    <text evidence="2">The sequence shown here is derived from an EMBL/GenBank/DDBJ whole genome shotgun (WGS) entry which is preliminary data.</text>
</comment>
<dbReference type="Proteomes" id="UP000887226">
    <property type="component" value="Unassembled WGS sequence"/>
</dbReference>
<feature type="non-terminal residue" evidence="2">
    <location>
        <position position="96"/>
    </location>
</feature>